<evidence type="ECO:0000313" key="8">
    <source>
        <dbReference type="EMBL" id="CAF1621856.1"/>
    </source>
</evidence>
<gene>
    <name evidence="7" type="ORF">EDS130_LOCUS38581</name>
    <name evidence="8" type="ORF">XAT740_LOCUS50354</name>
</gene>
<keyword evidence="4 5" id="KW-0472">Membrane</keyword>
<evidence type="ECO:0000256" key="2">
    <source>
        <dbReference type="ARBA" id="ARBA00022692"/>
    </source>
</evidence>
<dbReference type="GO" id="GO:0016020">
    <property type="term" value="C:membrane"/>
    <property type="evidence" value="ECO:0007669"/>
    <property type="project" value="UniProtKB-SubCell"/>
</dbReference>
<feature type="transmembrane region" description="Helical" evidence="5">
    <location>
        <begin position="267"/>
        <end position="290"/>
    </location>
</feature>
<feature type="transmembrane region" description="Helical" evidence="5">
    <location>
        <begin position="52"/>
        <end position="74"/>
    </location>
</feature>
<dbReference type="PANTHER" id="PTHR46641">
    <property type="entry name" value="FMRFAMIDE RECEPTOR-RELATED"/>
    <property type="match status" value="1"/>
</dbReference>
<dbReference type="InterPro" id="IPR017452">
    <property type="entry name" value="GPCR_Rhodpsn_7TM"/>
</dbReference>
<proteinExistence type="predicted"/>
<keyword evidence="9" id="KW-1185">Reference proteome</keyword>
<accession>A0A816C9L0</accession>
<feature type="transmembrane region" description="Helical" evidence="5">
    <location>
        <begin position="183"/>
        <end position="206"/>
    </location>
</feature>
<dbReference type="Proteomes" id="UP000663852">
    <property type="component" value="Unassembled WGS sequence"/>
</dbReference>
<feature type="transmembrane region" description="Helical" evidence="5">
    <location>
        <begin position="94"/>
        <end position="113"/>
    </location>
</feature>
<comment type="caution">
    <text evidence="8">The sequence shown here is derived from an EMBL/GenBank/DDBJ whole genome shotgun (WGS) entry which is preliminary data.</text>
</comment>
<dbReference type="OrthoDB" id="10006176at2759"/>
<dbReference type="PANTHER" id="PTHR46641:SF25">
    <property type="entry name" value="CNMAMIDE RECEPTOR-RELATED"/>
    <property type="match status" value="1"/>
</dbReference>
<dbReference type="SUPFAM" id="SSF81321">
    <property type="entry name" value="Family A G protein-coupled receptor-like"/>
    <property type="match status" value="1"/>
</dbReference>
<keyword evidence="3 5" id="KW-1133">Transmembrane helix</keyword>
<comment type="subcellular location">
    <subcellularLocation>
        <location evidence="1">Membrane</location>
    </subcellularLocation>
</comment>
<feature type="transmembrane region" description="Helical" evidence="5">
    <location>
        <begin position="133"/>
        <end position="155"/>
    </location>
</feature>
<dbReference type="AlphaFoldDB" id="A0A816C9L0"/>
<feature type="transmembrane region" description="Helical" evidence="5">
    <location>
        <begin position="16"/>
        <end position="40"/>
    </location>
</feature>
<evidence type="ECO:0000259" key="6">
    <source>
        <dbReference type="PROSITE" id="PS50262"/>
    </source>
</evidence>
<name>A0A816C9L0_ADIRI</name>
<feature type="transmembrane region" description="Helical" evidence="5">
    <location>
        <begin position="227"/>
        <end position="247"/>
    </location>
</feature>
<reference evidence="8" key="1">
    <citation type="submission" date="2021-02" db="EMBL/GenBank/DDBJ databases">
        <authorList>
            <person name="Nowell W R."/>
        </authorList>
    </citation>
    <scope>NUCLEOTIDE SEQUENCE</scope>
</reference>
<feature type="domain" description="G-protein coupled receptors family 1 profile" evidence="6">
    <location>
        <begin position="31"/>
        <end position="289"/>
    </location>
</feature>
<dbReference type="PROSITE" id="PS50262">
    <property type="entry name" value="G_PROTEIN_RECEP_F1_2"/>
    <property type="match status" value="1"/>
</dbReference>
<evidence type="ECO:0000256" key="1">
    <source>
        <dbReference type="ARBA" id="ARBA00004370"/>
    </source>
</evidence>
<evidence type="ECO:0000313" key="9">
    <source>
        <dbReference type="Proteomes" id="UP000663828"/>
    </source>
</evidence>
<dbReference type="EMBL" id="CAJNOJ010000406">
    <property type="protein sequence ID" value="CAF1436771.1"/>
    <property type="molecule type" value="Genomic_DNA"/>
</dbReference>
<organism evidence="8 9">
    <name type="scientific">Adineta ricciae</name>
    <name type="common">Rotifer</name>
    <dbReference type="NCBI Taxonomy" id="249248"/>
    <lineage>
        <taxon>Eukaryota</taxon>
        <taxon>Metazoa</taxon>
        <taxon>Spiralia</taxon>
        <taxon>Gnathifera</taxon>
        <taxon>Rotifera</taxon>
        <taxon>Eurotatoria</taxon>
        <taxon>Bdelloidea</taxon>
        <taxon>Adinetida</taxon>
        <taxon>Adinetidae</taxon>
        <taxon>Adineta</taxon>
    </lineage>
</organism>
<evidence type="ECO:0000256" key="4">
    <source>
        <dbReference type="ARBA" id="ARBA00023136"/>
    </source>
</evidence>
<keyword evidence="2 5" id="KW-0812">Transmembrane</keyword>
<dbReference type="Proteomes" id="UP000663828">
    <property type="component" value="Unassembled WGS sequence"/>
</dbReference>
<evidence type="ECO:0000256" key="3">
    <source>
        <dbReference type="ARBA" id="ARBA00022989"/>
    </source>
</evidence>
<dbReference type="EMBL" id="CAJNOR010007703">
    <property type="protein sequence ID" value="CAF1621856.1"/>
    <property type="molecule type" value="Genomic_DNA"/>
</dbReference>
<evidence type="ECO:0000313" key="7">
    <source>
        <dbReference type="EMBL" id="CAF1436771.1"/>
    </source>
</evidence>
<dbReference type="InterPro" id="IPR052954">
    <property type="entry name" value="GPCR-Ligand_Int"/>
</dbReference>
<dbReference type="Gene3D" id="1.20.1070.10">
    <property type="entry name" value="Rhodopsin 7-helix transmembrane proteins"/>
    <property type="match status" value="1"/>
</dbReference>
<sequence length="327" mass="37562">MSSSTVSSINYISSRIYVYVGLPIIIIGVLGGILNIVVFLSLRIFRQNSCGIYLITMSFINIIQLLAGFLYLIFVRGPLIDGIVINVGNCTIRLYLVQIGALISMSCICMALLDQYMATSKYKRLQDWSHRKIAYRLCILVSLFWIVFCIPHLIYYNAVVSSVTNVAVCVITNSIFQSYVNRFYTPVLLNTFPLLFIITFGLMVYSNMKQMSYRTVPLVRRQHEIQITSMILTQALISVVLISPFFILTTLTSNIQFTSDPVINAKIQLVSSITICLYYSYYMVPFYIYICISKRYRQQFLFVLYKIYFQRCYGTIVDINQVAPESQ</sequence>
<protein>
    <recommendedName>
        <fullName evidence="6">G-protein coupled receptors family 1 profile domain-containing protein</fullName>
    </recommendedName>
</protein>
<evidence type="ECO:0000256" key="5">
    <source>
        <dbReference type="SAM" id="Phobius"/>
    </source>
</evidence>